<organism evidence="2 3">
    <name type="scientific">Trametes coccinea (strain BRFM310)</name>
    <name type="common">Pycnoporus coccineus</name>
    <dbReference type="NCBI Taxonomy" id="1353009"/>
    <lineage>
        <taxon>Eukaryota</taxon>
        <taxon>Fungi</taxon>
        <taxon>Dikarya</taxon>
        <taxon>Basidiomycota</taxon>
        <taxon>Agaricomycotina</taxon>
        <taxon>Agaricomycetes</taxon>
        <taxon>Polyporales</taxon>
        <taxon>Polyporaceae</taxon>
        <taxon>Trametes</taxon>
    </lineage>
</organism>
<name>A0A1Y2IIV6_TRAC3</name>
<dbReference type="EMBL" id="KZ084114">
    <property type="protein sequence ID" value="OSD01037.1"/>
    <property type="molecule type" value="Genomic_DNA"/>
</dbReference>
<evidence type="ECO:0000313" key="2">
    <source>
        <dbReference type="EMBL" id="OSD01037.1"/>
    </source>
</evidence>
<gene>
    <name evidence="2" type="ORF">PYCCODRAFT_570784</name>
</gene>
<protein>
    <submittedName>
        <fullName evidence="2">Uncharacterized protein</fullName>
    </submittedName>
</protein>
<accession>A0A1Y2IIV6</accession>
<keyword evidence="3" id="KW-1185">Reference proteome</keyword>
<dbReference type="AlphaFoldDB" id="A0A1Y2IIV6"/>
<proteinExistence type="predicted"/>
<dbReference type="Proteomes" id="UP000193067">
    <property type="component" value="Unassembled WGS sequence"/>
</dbReference>
<feature type="compositionally biased region" description="Low complexity" evidence="1">
    <location>
        <begin position="1"/>
        <end position="14"/>
    </location>
</feature>
<reference evidence="2 3" key="1">
    <citation type="journal article" date="2015" name="Biotechnol. Biofuels">
        <title>Enhanced degradation of softwood versus hardwood by the white-rot fungus Pycnoporus coccineus.</title>
        <authorList>
            <person name="Couturier M."/>
            <person name="Navarro D."/>
            <person name="Chevret D."/>
            <person name="Henrissat B."/>
            <person name="Piumi F."/>
            <person name="Ruiz-Duenas F.J."/>
            <person name="Martinez A.T."/>
            <person name="Grigoriev I.V."/>
            <person name="Riley R."/>
            <person name="Lipzen A."/>
            <person name="Berrin J.G."/>
            <person name="Master E.R."/>
            <person name="Rosso M.N."/>
        </authorList>
    </citation>
    <scope>NUCLEOTIDE SEQUENCE [LARGE SCALE GENOMIC DNA]</scope>
    <source>
        <strain evidence="2 3">BRFM310</strain>
    </source>
</reference>
<evidence type="ECO:0000256" key="1">
    <source>
        <dbReference type="SAM" id="MobiDB-lite"/>
    </source>
</evidence>
<evidence type="ECO:0000313" key="3">
    <source>
        <dbReference type="Proteomes" id="UP000193067"/>
    </source>
</evidence>
<feature type="region of interest" description="Disordered" evidence="1">
    <location>
        <begin position="1"/>
        <end position="22"/>
    </location>
</feature>
<sequence length="100" mass="10867">MLPSRRYSSSSSTRSTDEYRRRPLARRSLGFATIVPPRWRCSSSKASTQNHPRHTAQAALSEEIAGNGVLCGGLAKVAHTLTAKVCIYAEACSTIVLEFA</sequence>